<evidence type="ECO:0000313" key="4">
    <source>
        <dbReference type="Proteomes" id="UP000264980"/>
    </source>
</evidence>
<gene>
    <name evidence="1" type="ORF">AV903_12545</name>
    <name evidence="2" type="ORF">SY86_07600</name>
</gene>
<dbReference type="EMBL" id="CP013970">
    <property type="protein sequence ID" value="AXF76680.1"/>
    <property type="molecule type" value="Genomic_DNA"/>
</dbReference>
<evidence type="ECO:0000313" key="1">
    <source>
        <dbReference type="EMBL" id="AXF76680.1"/>
    </source>
</evidence>
<protein>
    <submittedName>
        <fullName evidence="2">Uncharacterized protein</fullName>
    </submittedName>
</protein>
<keyword evidence="3" id="KW-1185">Reference proteome</keyword>
<evidence type="ECO:0000313" key="2">
    <source>
        <dbReference type="EMBL" id="KKF35314.1"/>
    </source>
</evidence>
<dbReference type="Proteomes" id="UP000264980">
    <property type="component" value="Chromosome"/>
</dbReference>
<sequence length="89" mass="10165">MSGFINVMKQSVEEICFVTAWHHYKATFSSVLAKTNSMRNNSNPKRGTRYISVGNTNLQKSTRIIIVPSDFQYPDRLNLNTCLTCYIAQ</sequence>
<dbReference type="AlphaFoldDB" id="A0A0M2K8Q5"/>
<dbReference type="Proteomes" id="UP000033924">
    <property type="component" value="Unassembled WGS sequence"/>
</dbReference>
<reference evidence="2 3" key="1">
    <citation type="submission" date="2015-01" db="EMBL/GenBank/DDBJ databases">
        <title>Erwinia tracheiphila.</title>
        <authorList>
            <person name="Shapiro L.R."/>
        </authorList>
    </citation>
    <scope>NUCLEOTIDE SEQUENCE [LARGE SCALE GENOMIC DNA]</scope>
    <source>
        <strain evidence="2 3">BuffGH</strain>
    </source>
</reference>
<dbReference type="PATRIC" id="fig|65700.7.peg.1940"/>
<accession>A0A0M2K8Q5</accession>
<organism evidence="2 3">
    <name type="scientific">Erwinia tracheiphila</name>
    <dbReference type="NCBI Taxonomy" id="65700"/>
    <lineage>
        <taxon>Bacteria</taxon>
        <taxon>Pseudomonadati</taxon>
        <taxon>Pseudomonadota</taxon>
        <taxon>Gammaproteobacteria</taxon>
        <taxon>Enterobacterales</taxon>
        <taxon>Erwiniaceae</taxon>
        <taxon>Erwinia</taxon>
    </lineage>
</organism>
<dbReference type="EMBL" id="JXNU01000003">
    <property type="protein sequence ID" value="KKF35314.1"/>
    <property type="molecule type" value="Genomic_DNA"/>
</dbReference>
<name>A0A0M2K8Q5_9GAMM</name>
<reference evidence="1 4" key="2">
    <citation type="submission" date="2016-01" db="EMBL/GenBank/DDBJ databases">
        <authorList>
            <person name="Oliw E.H."/>
        </authorList>
    </citation>
    <scope>NUCLEOTIDE SEQUENCE [LARGE SCALE GENOMIC DNA]</scope>
    <source>
        <strain evidence="1 4">MDcuke</strain>
    </source>
</reference>
<proteinExistence type="predicted"/>
<evidence type="ECO:0000313" key="3">
    <source>
        <dbReference type="Proteomes" id="UP000033924"/>
    </source>
</evidence>